<dbReference type="EMBL" id="SMOL01000695">
    <property type="protein sequence ID" value="KAB2602545.1"/>
    <property type="molecule type" value="Genomic_DNA"/>
</dbReference>
<dbReference type="OrthoDB" id="1693985at2759"/>
<feature type="compositionally biased region" description="Low complexity" evidence="1">
    <location>
        <begin position="1"/>
        <end position="14"/>
    </location>
</feature>
<keyword evidence="2" id="KW-0675">Receptor</keyword>
<reference evidence="2 3" key="3">
    <citation type="submission" date="2019-11" db="EMBL/GenBank/DDBJ databases">
        <title>A de novo genome assembly of a pear dwarfing rootstock.</title>
        <authorList>
            <person name="Wang F."/>
            <person name="Wang J."/>
            <person name="Li S."/>
            <person name="Zhang Y."/>
            <person name="Fang M."/>
            <person name="Ma L."/>
            <person name="Zhao Y."/>
            <person name="Jiang S."/>
        </authorList>
    </citation>
    <scope>NUCLEOTIDE SEQUENCE [LARGE SCALE GENOMIC DNA]</scope>
    <source>
        <strain evidence="2">S2</strain>
        <tissue evidence="2">Leaf</tissue>
    </source>
</reference>
<comment type="caution">
    <text evidence="2">The sequence shown here is derived from an EMBL/GenBank/DDBJ whole genome shotgun (WGS) entry which is preliminary data.</text>
</comment>
<dbReference type="AlphaFoldDB" id="A0A5N5FHE2"/>
<dbReference type="Proteomes" id="UP000327157">
    <property type="component" value="Chromosome 10"/>
</dbReference>
<evidence type="ECO:0000313" key="3">
    <source>
        <dbReference type="Proteomes" id="UP000327157"/>
    </source>
</evidence>
<accession>A0A5N5FHE2</accession>
<name>A0A5N5FHE2_9ROSA</name>
<gene>
    <name evidence="2" type="ORF">D8674_003550</name>
</gene>
<protein>
    <submittedName>
        <fullName evidence="2">Epidermal growth factor receptor substrate 15-like 1</fullName>
    </submittedName>
</protein>
<reference evidence="2 3" key="1">
    <citation type="submission" date="2019-09" db="EMBL/GenBank/DDBJ databases">
        <authorList>
            <person name="Ou C."/>
        </authorList>
    </citation>
    <scope>NUCLEOTIDE SEQUENCE [LARGE SCALE GENOMIC DNA]</scope>
    <source>
        <strain evidence="2">S2</strain>
        <tissue evidence="2">Leaf</tissue>
    </source>
</reference>
<keyword evidence="3" id="KW-1185">Reference proteome</keyword>
<evidence type="ECO:0000313" key="2">
    <source>
        <dbReference type="EMBL" id="KAB2602545.1"/>
    </source>
</evidence>
<evidence type="ECO:0000256" key="1">
    <source>
        <dbReference type="SAM" id="MobiDB-lite"/>
    </source>
</evidence>
<sequence length="402" mass="44832">MQDVLGLTTSGPTTSLPPRPQAGFGIRPSGPPAKDSKPLNISRNGFAPDSSLGDDVFLQVHFNQSKIFPLAVYQAHQPLCQYLLGSSLQLAQDIDRDGKITGEQARNLFMKWGLPKDAGNLASKKEPLTGMWIGISLKMSMTRLLKMEQHKIKMKRSQQNVLPTVHLPAVMLEAHLENFQILTMEGQLSQVPHSVISNLKLMITGVLGLFSGNKGFDEPAWGTFDTNDDVDLVWGFNAVSTTKDMDQESNKDHYFYGPGEFSLNPIRNGSSQGGSFSQKSRPFTFDNSVPSTPMSAFNSGYSPPRYKDSLEPSFDTFSKLGPLWIFRVILDVARQSNSKKRIKFFLGIQDIIRQSNSKRRLGRIWVFSIEDIIQQSNSETRLGPIWVFRAFPDVNGDTEKGL</sequence>
<feature type="region of interest" description="Disordered" evidence="1">
    <location>
        <begin position="1"/>
        <end position="45"/>
    </location>
</feature>
<reference evidence="3" key="2">
    <citation type="submission" date="2019-10" db="EMBL/GenBank/DDBJ databases">
        <title>A de novo genome assembly of a pear dwarfing rootstock.</title>
        <authorList>
            <person name="Wang F."/>
            <person name="Wang J."/>
            <person name="Li S."/>
            <person name="Zhang Y."/>
            <person name="Fang M."/>
            <person name="Ma L."/>
            <person name="Zhao Y."/>
            <person name="Jiang S."/>
        </authorList>
    </citation>
    <scope>NUCLEOTIDE SEQUENCE [LARGE SCALE GENOMIC DNA]</scope>
</reference>
<proteinExistence type="predicted"/>
<organism evidence="2 3">
    <name type="scientific">Pyrus ussuriensis x Pyrus communis</name>
    <dbReference type="NCBI Taxonomy" id="2448454"/>
    <lineage>
        <taxon>Eukaryota</taxon>
        <taxon>Viridiplantae</taxon>
        <taxon>Streptophyta</taxon>
        <taxon>Embryophyta</taxon>
        <taxon>Tracheophyta</taxon>
        <taxon>Spermatophyta</taxon>
        <taxon>Magnoliopsida</taxon>
        <taxon>eudicotyledons</taxon>
        <taxon>Gunneridae</taxon>
        <taxon>Pentapetalae</taxon>
        <taxon>rosids</taxon>
        <taxon>fabids</taxon>
        <taxon>Rosales</taxon>
        <taxon>Rosaceae</taxon>
        <taxon>Amygdaloideae</taxon>
        <taxon>Maleae</taxon>
        <taxon>Pyrus</taxon>
    </lineage>
</organism>